<evidence type="ECO:0000256" key="5">
    <source>
        <dbReference type="SAM" id="MobiDB-lite"/>
    </source>
</evidence>
<dbReference type="InterPro" id="IPR029055">
    <property type="entry name" value="Ntn_hydrolases_N"/>
</dbReference>
<feature type="chain" id="PRO_5011114674" evidence="6">
    <location>
        <begin position="20"/>
        <end position="823"/>
    </location>
</feature>
<comment type="similarity">
    <text evidence="1">Belongs to the peptidase S45 family.</text>
</comment>
<dbReference type="GO" id="GO:0016811">
    <property type="term" value="F:hydrolase activity, acting on carbon-nitrogen (but not peptide) bonds, in linear amides"/>
    <property type="evidence" value="ECO:0007669"/>
    <property type="project" value="InterPro"/>
</dbReference>
<dbReference type="GO" id="GO:0017000">
    <property type="term" value="P:antibiotic biosynthetic process"/>
    <property type="evidence" value="ECO:0007669"/>
    <property type="project" value="InterPro"/>
</dbReference>
<protein>
    <submittedName>
        <fullName evidence="7">Penicillin amidase</fullName>
    </submittedName>
</protein>
<feature type="compositionally biased region" description="Low complexity" evidence="5">
    <location>
        <begin position="202"/>
        <end position="211"/>
    </location>
</feature>
<dbReference type="Pfam" id="PF01804">
    <property type="entry name" value="Penicil_amidase"/>
    <property type="match status" value="1"/>
</dbReference>
<dbReference type="Gene3D" id="1.10.439.10">
    <property type="entry name" value="Penicillin Amidohydrolase, domain 1"/>
    <property type="match status" value="1"/>
</dbReference>
<name>A0A158F2D5_9BURK</name>
<evidence type="ECO:0000313" key="7">
    <source>
        <dbReference type="EMBL" id="SAL13549.1"/>
    </source>
</evidence>
<dbReference type="AlphaFoldDB" id="A0A158F2D5"/>
<dbReference type="Proteomes" id="UP000054717">
    <property type="component" value="Unassembled WGS sequence"/>
</dbReference>
<comment type="caution">
    <text evidence="7">The sequence shown here is derived from an EMBL/GenBank/DDBJ whole genome shotgun (WGS) entry which is preliminary data.</text>
</comment>
<dbReference type="InterPro" id="IPR002692">
    <property type="entry name" value="S45"/>
</dbReference>
<feature type="region of interest" description="Disordered" evidence="5">
    <location>
        <begin position="799"/>
        <end position="823"/>
    </location>
</feature>
<feature type="signal peptide" evidence="6">
    <location>
        <begin position="1"/>
        <end position="19"/>
    </location>
</feature>
<dbReference type="InterPro" id="IPR043147">
    <property type="entry name" value="Penicillin_amidase_A-knob"/>
</dbReference>
<evidence type="ECO:0000256" key="3">
    <source>
        <dbReference type="ARBA" id="ARBA00022801"/>
    </source>
</evidence>
<gene>
    <name evidence="7" type="ORF">AWB66_00469</name>
</gene>
<dbReference type="RefSeq" id="WP_087628632.1">
    <property type="nucleotide sequence ID" value="NZ_FCNZ02000001.1"/>
</dbReference>
<keyword evidence="8" id="KW-1185">Reference proteome</keyword>
<keyword evidence="3" id="KW-0378">Hydrolase</keyword>
<dbReference type="InterPro" id="IPR023343">
    <property type="entry name" value="Penicillin_amidase_dom1"/>
</dbReference>
<organism evidence="7 8">
    <name type="scientific">Caballeronia telluris</name>
    <dbReference type="NCBI Taxonomy" id="326475"/>
    <lineage>
        <taxon>Bacteria</taxon>
        <taxon>Pseudomonadati</taxon>
        <taxon>Pseudomonadota</taxon>
        <taxon>Betaproteobacteria</taxon>
        <taxon>Burkholderiales</taxon>
        <taxon>Burkholderiaceae</taxon>
        <taxon>Caballeronia</taxon>
    </lineage>
</organism>
<feature type="compositionally biased region" description="Low complexity" evidence="5">
    <location>
        <begin position="812"/>
        <end position="823"/>
    </location>
</feature>
<keyword evidence="2 6" id="KW-0732">Signal</keyword>
<evidence type="ECO:0000256" key="2">
    <source>
        <dbReference type="ARBA" id="ARBA00022729"/>
    </source>
</evidence>
<proteinExistence type="inferred from homology"/>
<dbReference type="PROSITE" id="PS51257">
    <property type="entry name" value="PROKAR_LIPOPROTEIN"/>
    <property type="match status" value="1"/>
</dbReference>
<dbReference type="EMBL" id="FCNZ02000001">
    <property type="protein sequence ID" value="SAL13549.1"/>
    <property type="molecule type" value="Genomic_DNA"/>
</dbReference>
<evidence type="ECO:0000256" key="1">
    <source>
        <dbReference type="ARBA" id="ARBA00006586"/>
    </source>
</evidence>
<sequence length="823" mass="88734">MNKTARFAAATVLAGIVLAGCVQPQPNLSGAPDAPYSAEIRRTQAGVPHIKAADWGSLGYGYGYAQAQDNLCTLADAFVTYRGERSAWFGPDARPPSGASFGQPRNLDADFFFRLVDDAAAVERYRSAQPATLQSLIEGFAAGYNRYLGDLDAGRFPSAHAACKGKPWVGRITSADVYQRLIAANLGGGATRFVQQIANARPPRASSAAAPGEDEATQQTALDDDPSRFDVGTTPGIGSNALAFGAPITHDDQSLLFGNPHWFWRGPDRFYQAQLTIPGVVNVAGVSFLGVPVIVLGFNDNVAWTHTVSSARRFGIFQLTLDPADPTRYVYDGRPEPMTAVPITVQSRRPDGSSETVTRTLYRTRFGPVVDLSPLAPGLGWTAQRAYALRDVNTDNDRAFLNFFAWNQARSLNDFIAIQKRFAAMPWVNTFAIGRGDARVWFADIGPMPNVPDSLADACTTPAGRAFSGRVPGVPFLDGSKSACMWRADASAVQADSLPVEQMPSIARGDYVGNFNDSYWLTNANAPMTGYPRIAGATGTQQSLRTRYGHLLAAQLQRESGGVTRDALKSAVLESGSLSERLFRKPLLDAACNFGDPANTLREACDVLRAWDGTANIDARGANLWDEFWVRVTRIAPERLYANGFDPAAPLATPGGFNTSNPAVVQDLKQALGGAVLALKLNGFALNSRRGDILYSTRNGARVPLYGGCDEAGYFTVVCARRPLDARGYPMDFNGHGDSYLQVVSFGQQGVEADTMLAHAESDDPASPHSGDGTRLFSSKTWQRFPFTDQAIDADPAIERTTLTGERRPEPVVRAVGPRRVPQ</sequence>
<dbReference type="Gene3D" id="3.60.20.10">
    <property type="entry name" value="Glutamine Phosphoribosylpyrophosphate, subunit 1, domain 1"/>
    <property type="match status" value="1"/>
</dbReference>
<dbReference type="PANTHER" id="PTHR34218">
    <property type="entry name" value="PEPTIDASE S45 PENICILLIN AMIDASE"/>
    <property type="match status" value="1"/>
</dbReference>
<reference evidence="7" key="1">
    <citation type="submission" date="2016-01" db="EMBL/GenBank/DDBJ databases">
        <authorList>
            <person name="Peeters Charlotte."/>
        </authorList>
    </citation>
    <scope>NUCLEOTIDE SEQUENCE</scope>
    <source>
        <strain evidence="7">LMG 22936</strain>
    </source>
</reference>
<keyword evidence="4" id="KW-0865">Zymogen</keyword>
<evidence type="ECO:0000256" key="6">
    <source>
        <dbReference type="SAM" id="SignalP"/>
    </source>
</evidence>
<dbReference type="InterPro" id="IPR043146">
    <property type="entry name" value="Penicillin_amidase_N_B-knob"/>
</dbReference>
<evidence type="ECO:0000313" key="8">
    <source>
        <dbReference type="Proteomes" id="UP000054717"/>
    </source>
</evidence>
<feature type="region of interest" description="Disordered" evidence="5">
    <location>
        <begin position="202"/>
        <end position="230"/>
    </location>
</feature>
<evidence type="ECO:0000256" key="4">
    <source>
        <dbReference type="ARBA" id="ARBA00023145"/>
    </source>
</evidence>
<dbReference type="STRING" id="326475.AWB66_00469"/>
<dbReference type="Gene3D" id="1.10.1400.10">
    <property type="match status" value="1"/>
</dbReference>
<accession>A0A158F2D5</accession>
<dbReference type="Gene3D" id="2.30.120.10">
    <property type="match status" value="1"/>
</dbReference>
<dbReference type="SUPFAM" id="SSF56235">
    <property type="entry name" value="N-terminal nucleophile aminohydrolases (Ntn hydrolases)"/>
    <property type="match status" value="1"/>
</dbReference>
<dbReference type="PANTHER" id="PTHR34218:SF3">
    <property type="entry name" value="ACYL-HOMOSERINE LACTONE ACYLASE PVDQ"/>
    <property type="match status" value="1"/>
</dbReference>